<organism evidence="6 7">
    <name type="scientific">Acuticoccus sediminis</name>
    <dbReference type="NCBI Taxonomy" id="2184697"/>
    <lineage>
        <taxon>Bacteria</taxon>
        <taxon>Pseudomonadati</taxon>
        <taxon>Pseudomonadota</taxon>
        <taxon>Alphaproteobacteria</taxon>
        <taxon>Hyphomicrobiales</taxon>
        <taxon>Amorphaceae</taxon>
        <taxon>Acuticoccus</taxon>
    </lineage>
</organism>
<dbReference type="GO" id="GO:0003677">
    <property type="term" value="F:DNA binding"/>
    <property type="evidence" value="ECO:0007669"/>
    <property type="project" value="UniProtKB-KW"/>
</dbReference>
<dbReference type="RefSeq" id="WP_111345116.1">
    <property type="nucleotide sequence ID" value="NZ_QHHQ01000002.1"/>
</dbReference>
<dbReference type="AlphaFoldDB" id="A0A8B2NVV6"/>
<gene>
    <name evidence="6" type="ORF">DLJ53_10930</name>
</gene>
<dbReference type="EMBL" id="QHHQ01000002">
    <property type="protein sequence ID" value="RAI01903.1"/>
    <property type="molecule type" value="Genomic_DNA"/>
</dbReference>
<keyword evidence="7" id="KW-1185">Reference proteome</keyword>
<evidence type="ECO:0000313" key="7">
    <source>
        <dbReference type="Proteomes" id="UP000249590"/>
    </source>
</evidence>
<dbReference type="Proteomes" id="UP000249590">
    <property type="component" value="Unassembled WGS sequence"/>
</dbReference>
<feature type="domain" description="HTH lysR-type" evidence="5">
    <location>
        <begin position="1"/>
        <end position="58"/>
    </location>
</feature>
<dbReference type="GO" id="GO:0005829">
    <property type="term" value="C:cytosol"/>
    <property type="evidence" value="ECO:0007669"/>
    <property type="project" value="TreeGrafter"/>
</dbReference>
<evidence type="ECO:0000313" key="6">
    <source>
        <dbReference type="EMBL" id="RAI01903.1"/>
    </source>
</evidence>
<dbReference type="Gene3D" id="3.40.190.290">
    <property type="match status" value="1"/>
</dbReference>
<accession>A0A8B2NVV6</accession>
<comment type="similarity">
    <text evidence="1">Belongs to the LysR transcriptional regulatory family.</text>
</comment>
<keyword evidence="4" id="KW-0804">Transcription</keyword>
<keyword evidence="3" id="KW-0238">DNA-binding</keyword>
<reference evidence="6 7" key="1">
    <citation type="submission" date="2018-05" db="EMBL/GenBank/DDBJ databases">
        <title>Acuticoccus sediminis sp. nov., isolated from deep-sea sediment of Indian Ocean.</title>
        <authorList>
            <person name="Liu X."/>
            <person name="Lai Q."/>
            <person name="Du Y."/>
            <person name="Sun F."/>
            <person name="Zhang X."/>
            <person name="Wang S."/>
            <person name="Shao Z."/>
        </authorList>
    </citation>
    <scope>NUCLEOTIDE SEQUENCE [LARGE SCALE GENOMIC DNA]</scope>
    <source>
        <strain evidence="6 7">PTG4-2</strain>
    </source>
</reference>
<evidence type="ECO:0000259" key="5">
    <source>
        <dbReference type="PROSITE" id="PS50931"/>
    </source>
</evidence>
<dbReference type="InterPro" id="IPR050950">
    <property type="entry name" value="HTH-type_LysR_regulators"/>
</dbReference>
<proteinExistence type="inferred from homology"/>
<dbReference type="InterPro" id="IPR036390">
    <property type="entry name" value="WH_DNA-bd_sf"/>
</dbReference>
<dbReference type="Gene3D" id="1.10.10.10">
    <property type="entry name" value="Winged helix-like DNA-binding domain superfamily/Winged helix DNA-binding domain"/>
    <property type="match status" value="1"/>
</dbReference>
<dbReference type="InterPro" id="IPR005119">
    <property type="entry name" value="LysR_subst-bd"/>
</dbReference>
<dbReference type="InterPro" id="IPR000847">
    <property type="entry name" value="LysR_HTH_N"/>
</dbReference>
<evidence type="ECO:0000256" key="4">
    <source>
        <dbReference type="ARBA" id="ARBA00023163"/>
    </source>
</evidence>
<dbReference type="PROSITE" id="PS50931">
    <property type="entry name" value="HTH_LYSR"/>
    <property type="match status" value="1"/>
</dbReference>
<dbReference type="GO" id="GO:0003700">
    <property type="term" value="F:DNA-binding transcription factor activity"/>
    <property type="evidence" value="ECO:0007669"/>
    <property type="project" value="InterPro"/>
</dbReference>
<dbReference type="PANTHER" id="PTHR30419:SF30">
    <property type="entry name" value="LYSR FAMILY TRANSCRIPTIONAL REGULATOR"/>
    <property type="match status" value="1"/>
</dbReference>
<dbReference type="InterPro" id="IPR036388">
    <property type="entry name" value="WH-like_DNA-bd_sf"/>
</dbReference>
<dbReference type="PANTHER" id="PTHR30419">
    <property type="entry name" value="HTH-TYPE TRANSCRIPTIONAL REGULATOR YBHD"/>
    <property type="match status" value="1"/>
</dbReference>
<dbReference type="SUPFAM" id="SSF53850">
    <property type="entry name" value="Periplasmic binding protein-like II"/>
    <property type="match status" value="1"/>
</dbReference>
<evidence type="ECO:0000256" key="1">
    <source>
        <dbReference type="ARBA" id="ARBA00009437"/>
    </source>
</evidence>
<protein>
    <submittedName>
        <fullName evidence="6">LysR family transcriptional regulator</fullName>
    </submittedName>
</protein>
<evidence type="ECO:0000256" key="2">
    <source>
        <dbReference type="ARBA" id="ARBA00023015"/>
    </source>
</evidence>
<dbReference type="SUPFAM" id="SSF46785">
    <property type="entry name" value="Winged helix' DNA-binding domain"/>
    <property type="match status" value="1"/>
</dbReference>
<comment type="caution">
    <text evidence="6">The sequence shown here is derived from an EMBL/GenBank/DDBJ whole genome shotgun (WGS) entry which is preliminary data.</text>
</comment>
<dbReference type="Pfam" id="PF00126">
    <property type="entry name" value="HTH_1"/>
    <property type="match status" value="1"/>
</dbReference>
<dbReference type="OrthoDB" id="5297263at2"/>
<evidence type="ECO:0000256" key="3">
    <source>
        <dbReference type="ARBA" id="ARBA00023125"/>
    </source>
</evidence>
<name>A0A8B2NVV6_9HYPH</name>
<sequence>MDLRDLAFFEAVADSASYEEAALHVGRTKPALTKAVRRLEDEIGARLFDREGRGKRLSPVGLVLLDKARHLRREAEAATREVGEVARGEHGTLRVGSGTTVVEHVLPHACRVLAEQAPQVNIALTVGMSDILQDHLRKGECDLVIAPADAAAQTEFAARTVYRDEMVVAAGPSHPLAGRTVALADLAGQEWVLPSRSMGTRAWLDRVFTSSGLPAPHAKVETSSISALPALVVEMGLLTFAGRGSLGILTEIALPETTLSRSFMLLTRRGTALPPSAARFAEILTELTADAPAGHA</sequence>
<dbReference type="Pfam" id="PF03466">
    <property type="entry name" value="LysR_substrate"/>
    <property type="match status" value="1"/>
</dbReference>
<keyword evidence="2" id="KW-0805">Transcription regulation</keyword>